<keyword evidence="3" id="KW-1185">Reference proteome</keyword>
<dbReference type="EMBL" id="QUNR01000001">
    <property type="protein sequence ID" value="REH39978.1"/>
    <property type="molecule type" value="Genomic_DNA"/>
</dbReference>
<dbReference type="GO" id="GO:0016787">
    <property type="term" value="F:hydrolase activity"/>
    <property type="evidence" value="ECO:0007669"/>
    <property type="project" value="InterPro"/>
</dbReference>
<name>A0A3E0H8B7_9GAMM</name>
<dbReference type="SUPFAM" id="SSF52799">
    <property type="entry name" value="(Phosphotyrosine protein) phosphatases II"/>
    <property type="match status" value="1"/>
</dbReference>
<dbReference type="InterPro" id="IPR029021">
    <property type="entry name" value="Prot-tyrosine_phosphatase-like"/>
</dbReference>
<protein>
    <submittedName>
        <fullName evidence="2">Uncharacterized protein (TIGR01244 family)</fullName>
    </submittedName>
</protein>
<dbReference type="OrthoDB" id="270335at2"/>
<dbReference type="Proteomes" id="UP000256774">
    <property type="component" value="Unassembled WGS sequence"/>
</dbReference>
<gene>
    <name evidence="2" type="ORF">DFR26_0174</name>
</gene>
<dbReference type="AlphaFoldDB" id="A0A3E0H8B7"/>
<reference evidence="2 3" key="1">
    <citation type="submission" date="2018-08" db="EMBL/GenBank/DDBJ databases">
        <title>Genomic Encyclopedia of Type Strains, Phase IV (KMG-IV): sequencing the most valuable type-strain genomes for metagenomic binning, comparative biology and taxonomic classification.</title>
        <authorList>
            <person name="Goeker M."/>
        </authorList>
    </citation>
    <scope>NUCLEOTIDE SEQUENCE [LARGE SCALE GENOMIC DNA]</scope>
    <source>
        <strain evidence="2 3">DSM 26022</strain>
    </source>
</reference>
<accession>A0A3E0H8B7</accession>
<feature type="domain" description="Beta-lactamase hydrolase-like protein phosphatase-like" evidence="1">
    <location>
        <begin position="24"/>
        <end position="114"/>
    </location>
</feature>
<evidence type="ECO:0000313" key="3">
    <source>
        <dbReference type="Proteomes" id="UP000256774"/>
    </source>
</evidence>
<dbReference type="Gene3D" id="3.90.190.10">
    <property type="entry name" value="Protein tyrosine phosphatase superfamily"/>
    <property type="match status" value="1"/>
</dbReference>
<evidence type="ECO:0000259" key="1">
    <source>
        <dbReference type="Pfam" id="PF04273"/>
    </source>
</evidence>
<proteinExistence type="predicted"/>
<sequence>MTLDVTTLSIPNLMQGAPNQFSAGFVSPETMADVKACGFTHVIDMLPEHEHGGFDEAALAAELGLYYVHLPIVGGHDLNRHNAEALDALLASVGETPVLVHCMSGNRVGALFALRGFWLNGMSVEEALAEGRRFGLTKLEPLVVQLLQQA</sequence>
<organism evidence="2 3">
    <name type="scientific">Paraperlucidibaca baekdonensis</name>
    <dbReference type="NCBI Taxonomy" id="748120"/>
    <lineage>
        <taxon>Bacteria</taxon>
        <taxon>Pseudomonadati</taxon>
        <taxon>Pseudomonadota</taxon>
        <taxon>Gammaproteobacteria</taxon>
        <taxon>Moraxellales</taxon>
        <taxon>Moraxellaceae</taxon>
        <taxon>Paraperlucidibaca</taxon>
    </lineage>
</organism>
<dbReference type="InterPro" id="IPR005939">
    <property type="entry name" value="BLH_phosphatase-like"/>
</dbReference>
<comment type="caution">
    <text evidence="2">The sequence shown here is derived from an EMBL/GenBank/DDBJ whole genome shotgun (WGS) entry which is preliminary data.</text>
</comment>
<dbReference type="RefSeq" id="WP_116207059.1">
    <property type="nucleotide sequence ID" value="NZ_QUNR01000001.1"/>
</dbReference>
<evidence type="ECO:0000313" key="2">
    <source>
        <dbReference type="EMBL" id="REH39978.1"/>
    </source>
</evidence>
<dbReference type="Pfam" id="PF04273">
    <property type="entry name" value="BLH_phosphatase"/>
    <property type="match status" value="1"/>
</dbReference>